<gene>
    <name evidence="3" type="ORF">RDB_LOCUS20770</name>
</gene>
<accession>A0A8H2X0J2</accession>
<proteinExistence type="predicted"/>
<dbReference type="InterPro" id="IPR036404">
    <property type="entry name" value="Jacalin-like_lectin_dom_sf"/>
</dbReference>
<feature type="transmembrane region" description="Helical" evidence="1">
    <location>
        <begin position="405"/>
        <end position="427"/>
    </location>
</feature>
<evidence type="ECO:0000259" key="2">
    <source>
        <dbReference type="PROSITE" id="PS51752"/>
    </source>
</evidence>
<organism evidence="3 4">
    <name type="scientific">Rhizoctonia solani</name>
    <dbReference type="NCBI Taxonomy" id="456999"/>
    <lineage>
        <taxon>Eukaryota</taxon>
        <taxon>Fungi</taxon>
        <taxon>Dikarya</taxon>
        <taxon>Basidiomycota</taxon>
        <taxon>Agaricomycotina</taxon>
        <taxon>Agaricomycetes</taxon>
        <taxon>Cantharellales</taxon>
        <taxon>Ceratobasidiaceae</taxon>
        <taxon>Rhizoctonia</taxon>
    </lineage>
</organism>
<dbReference type="SUPFAM" id="SSF51101">
    <property type="entry name" value="Mannose-binding lectins"/>
    <property type="match status" value="1"/>
</dbReference>
<evidence type="ECO:0000313" key="3">
    <source>
        <dbReference type="EMBL" id="CAE6409395.1"/>
    </source>
</evidence>
<feature type="domain" description="Jacalin-type lectin" evidence="2">
    <location>
        <begin position="62"/>
        <end position="206"/>
    </location>
</feature>
<dbReference type="OrthoDB" id="1062969at2759"/>
<dbReference type="Gene3D" id="2.100.10.30">
    <property type="entry name" value="Jacalin-like lectin domain"/>
    <property type="match status" value="1"/>
</dbReference>
<sequence length="605" mass="66207">MHNLSISSRLLVRIIMSKLSGLPDLPASVGGQLIPDFINFEIVGDGKLPARHEVPDEFDFSIKKSPTFGLESGKKFDQGAVWYPLREVKFALSDKTGLGHYQGHYPGRSTAPVGHLPSTTKTIGLKLNKDEHIVGFRAYSSDNVIEGVRVWTNDGSHKDFGKVQGATERGQDPEAFFVPADHEVVNFFGHTNEDGHIHGLGASYTRRLASLRARAPASGPSESPPRLSAFLSQTYLDASTQQSWATNDMATITRKRNEASKDLAPIYYNIHENGDKAWVHVCDPETGEEYYVSWDDVAIVWSYATDRPSASGSGDTKNSVISIGSYSSTQNMLSVSGYIWENIPVATIPSVTALAFATLAKSLISQGIEWGIQYAASKLAEFLTAVGAKDLAALIPTSVESSGGLVIAGVIGVFVVFGLLALLSVIFKKFWLVLNVYNFDLDYQWSSAKHYGDNAQPSNGEWQDRTIPTFKPADPAVFPPGFNPRQPMESTVTALSMTFENVKVGMQGLGEGVLMNRDDSQAGIALKYIVRFWTDNEVGLKFIDGDASAFDLEDYYNNGNWVKSQSVQVDSGEYSVTGYTPELSGSDNNNYYFDVSIRLPPPVVR</sequence>
<dbReference type="EMBL" id="CAJMWV010000655">
    <property type="protein sequence ID" value="CAE6409395.1"/>
    <property type="molecule type" value="Genomic_DNA"/>
</dbReference>
<reference evidence="3" key="1">
    <citation type="submission" date="2021-01" db="EMBL/GenBank/DDBJ databases">
        <authorList>
            <person name="Kaushik A."/>
        </authorList>
    </citation>
    <scope>NUCLEOTIDE SEQUENCE</scope>
    <source>
        <strain evidence="3">AG3-1AP</strain>
    </source>
</reference>
<dbReference type="Proteomes" id="UP000663831">
    <property type="component" value="Unassembled WGS sequence"/>
</dbReference>
<name>A0A8H2X0J2_9AGAM</name>
<protein>
    <recommendedName>
        <fullName evidence="2">Jacalin-type lectin domain-containing protein</fullName>
    </recommendedName>
</protein>
<keyword evidence="1" id="KW-0472">Membrane</keyword>
<evidence type="ECO:0000313" key="4">
    <source>
        <dbReference type="Proteomes" id="UP000663831"/>
    </source>
</evidence>
<dbReference type="InterPro" id="IPR001229">
    <property type="entry name" value="Jacalin-like_lectin_dom"/>
</dbReference>
<keyword evidence="1" id="KW-1133">Transmembrane helix</keyword>
<evidence type="ECO:0000256" key="1">
    <source>
        <dbReference type="SAM" id="Phobius"/>
    </source>
</evidence>
<comment type="caution">
    <text evidence="3">The sequence shown here is derived from an EMBL/GenBank/DDBJ whole genome shotgun (WGS) entry which is preliminary data.</text>
</comment>
<keyword evidence="1" id="KW-0812">Transmembrane</keyword>
<dbReference type="PROSITE" id="PS51752">
    <property type="entry name" value="JACALIN_LECTIN"/>
    <property type="match status" value="1"/>
</dbReference>
<dbReference type="AlphaFoldDB" id="A0A8H2X0J2"/>